<name>A0A9P7FXM2_9AGAR</name>
<accession>A0A9P7FXM2</accession>
<evidence type="ECO:0000256" key="1">
    <source>
        <dbReference type="SAM" id="MobiDB-lite"/>
    </source>
</evidence>
<protein>
    <submittedName>
        <fullName evidence="2">Uncharacterized protein</fullName>
    </submittedName>
</protein>
<comment type="caution">
    <text evidence="2">The sequence shown here is derived from an EMBL/GenBank/DDBJ whole genome shotgun (WGS) entry which is preliminary data.</text>
</comment>
<reference evidence="2" key="2">
    <citation type="submission" date="2021-10" db="EMBL/GenBank/DDBJ databases">
        <title>Phylogenomics reveals ancestral predisposition of the termite-cultivated fungus Termitomyces towards a domesticated lifestyle.</title>
        <authorList>
            <person name="Auxier B."/>
            <person name="Grum-Grzhimaylo A."/>
            <person name="Cardenas M.E."/>
            <person name="Lodge J.D."/>
            <person name="Laessoe T."/>
            <person name="Pedersen O."/>
            <person name="Smith M.E."/>
            <person name="Kuyper T.W."/>
            <person name="Franco-Molano E.A."/>
            <person name="Baroni T.J."/>
            <person name="Aanen D.K."/>
        </authorList>
    </citation>
    <scope>NUCLEOTIDE SEQUENCE</scope>
    <source>
        <strain evidence="2">D49</strain>
    </source>
</reference>
<keyword evidence="3" id="KW-1185">Reference proteome</keyword>
<feature type="region of interest" description="Disordered" evidence="1">
    <location>
        <begin position="22"/>
        <end position="41"/>
    </location>
</feature>
<dbReference type="Proteomes" id="UP000717328">
    <property type="component" value="Unassembled WGS sequence"/>
</dbReference>
<sequence length="113" mass="12756">MPLGISQTRNWQAHSEEELYELTEDGRLPSKDSKVPRKYHDGSSVDWMHEEAVERHRIHAMKLKTGARGILVPLLESTRLWFVVIMAGAGWEICAKDAVPTAFSITKSRVAVV</sequence>
<evidence type="ECO:0000313" key="3">
    <source>
        <dbReference type="Proteomes" id="UP000717328"/>
    </source>
</evidence>
<reference evidence="2" key="1">
    <citation type="submission" date="2021-02" db="EMBL/GenBank/DDBJ databases">
        <authorList>
            <person name="Nieuwenhuis M."/>
            <person name="Van De Peppel L.J.J."/>
        </authorList>
    </citation>
    <scope>NUCLEOTIDE SEQUENCE</scope>
    <source>
        <strain evidence="2">D49</strain>
    </source>
</reference>
<feature type="compositionally biased region" description="Basic and acidic residues" evidence="1">
    <location>
        <begin position="24"/>
        <end position="41"/>
    </location>
</feature>
<dbReference type="EMBL" id="JABCKI010005732">
    <property type="protein sequence ID" value="KAG5639081.1"/>
    <property type="molecule type" value="Genomic_DNA"/>
</dbReference>
<organism evidence="2 3">
    <name type="scientific">Sphagnurus paluster</name>
    <dbReference type="NCBI Taxonomy" id="117069"/>
    <lineage>
        <taxon>Eukaryota</taxon>
        <taxon>Fungi</taxon>
        <taxon>Dikarya</taxon>
        <taxon>Basidiomycota</taxon>
        <taxon>Agaricomycotina</taxon>
        <taxon>Agaricomycetes</taxon>
        <taxon>Agaricomycetidae</taxon>
        <taxon>Agaricales</taxon>
        <taxon>Tricholomatineae</taxon>
        <taxon>Lyophyllaceae</taxon>
        <taxon>Sphagnurus</taxon>
    </lineage>
</organism>
<gene>
    <name evidence="2" type="ORF">H0H81_007025</name>
</gene>
<dbReference type="AlphaFoldDB" id="A0A9P7FXM2"/>
<evidence type="ECO:0000313" key="2">
    <source>
        <dbReference type="EMBL" id="KAG5639081.1"/>
    </source>
</evidence>
<proteinExistence type="predicted"/>
<dbReference type="OrthoDB" id="44789at2759"/>